<organism evidence="1 2">
    <name type="scientific">Egibacter rhizosphaerae</name>
    <dbReference type="NCBI Taxonomy" id="1670831"/>
    <lineage>
        <taxon>Bacteria</taxon>
        <taxon>Bacillati</taxon>
        <taxon>Actinomycetota</taxon>
        <taxon>Nitriliruptoria</taxon>
        <taxon>Egibacterales</taxon>
        <taxon>Egibacteraceae</taxon>
        <taxon>Egibacter</taxon>
    </lineage>
</organism>
<sequence length="62" mass="6704">MPVDAEPDDERGNVALTYVGSTGSYLADVYADNAAARADDTPSLYTSHFATCEHASQHRRDT</sequence>
<dbReference type="Proteomes" id="UP000291469">
    <property type="component" value="Chromosome"/>
</dbReference>
<dbReference type="KEGG" id="erz:ER308_07380"/>
<reference evidence="1 2" key="1">
    <citation type="submission" date="2019-01" db="EMBL/GenBank/DDBJ databases">
        <title>Egibacter rhizosphaerae EGI 80759T.</title>
        <authorList>
            <person name="Chen D.-D."/>
            <person name="Tian Y."/>
            <person name="Jiao J.-Y."/>
            <person name="Zhang X.-T."/>
            <person name="Zhang Y.-G."/>
            <person name="Zhang Y."/>
            <person name="Xiao M."/>
            <person name="Shu W.-S."/>
            <person name="Li W.-J."/>
        </authorList>
    </citation>
    <scope>NUCLEOTIDE SEQUENCE [LARGE SCALE GENOMIC DNA]</scope>
    <source>
        <strain evidence="1 2">EGI 80759</strain>
    </source>
</reference>
<dbReference type="EMBL" id="CP036402">
    <property type="protein sequence ID" value="QBI19387.1"/>
    <property type="molecule type" value="Genomic_DNA"/>
</dbReference>
<evidence type="ECO:0000313" key="2">
    <source>
        <dbReference type="Proteomes" id="UP000291469"/>
    </source>
</evidence>
<proteinExistence type="predicted"/>
<keyword evidence="2" id="KW-1185">Reference proteome</keyword>
<protein>
    <submittedName>
        <fullName evidence="1">Uncharacterized protein</fullName>
    </submittedName>
</protein>
<gene>
    <name evidence="1" type="ORF">ER308_07380</name>
</gene>
<dbReference type="AlphaFoldDB" id="A0A411YE33"/>
<evidence type="ECO:0000313" key="1">
    <source>
        <dbReference type="EMBL" id="QBI19387.1"/>
    </source>
</evidence>
<accession>A0A411YE33</accession>
<dbReference type="RefSeq" id="WP_131154384.1">
    <property type="nucleotide sequence ID" value="NZ_CP036402.1"/>
</dbReference>
<name>A0A411YE33_9ACTN</name>